<dbReference type="InterPro" id="IPR020568">
    <property type="entry name" value="Ribosomal_Su5_D2-typ_SF"/>
</dbReference>
<evidence type="ECO:0000256" key="2">
    <source>
        <dbReference type="ARBA" id="ARBA00022741"/>
    </source>
</evidence>
<evidence type="ECO:0000256" key="3">
    <source>
        <dbReference type="ARBA" id="ARBA00022777"/>
    </source>
</evidence>
<dbReference type="InterPro" id="IPR036554">
    <property type="entry name" value="GHMP_kinase_C_sf"/>
</dbReference>
<name>A0A6J6T9U9_9ZZZZ</name>
<gene>
    <name evidence="6" type="ORF">UFOPK2806_00567</name>
    <name evidence="7" type="ORF">UFOPK3417_01525</name>
    <name evidence="8" type="ORF">UFOPK4306_00101</name>
</gene>
<dbReference type="PANTHER" id="PTHR43527:SF2">
    <property type="entry name" value="4-DIPHOSPHOCYTIDYL-2-C-METHYL-D-ERYTHRITOL KINASE, CHLOROPLASTIC"/>
    <property type="match status" value="1"/>
</dbReference>
<dbReference type="HAMAP" id="MF_00061">
    <property type="entry name" value="IspE"/>
    <property type="match status" value="1"/>
</dbReference>
<dbReference type="InterPro" id="IPR004424">
    <property type="entry name" value="IspE"/>
</dbReference>
<evidence type="ECO:0000313" key="8">
    <source>
        <dbReference type="EMBL" id="CAB5051813.1"/>
    </source>
</evidence>
<dbReference type="EMBL" id="CAFBQP010000003">
    <property type="protein sequence ID" value="CAB5051813.1"/>
    <property type="molecule type" value="Genomic_DNA"/>
</dbReference>
<dbReference type="PANTHER" id="PTHR43527">
    <property type="entry name" value="4-DIPHOSPHOCYTIDYL-2-C-METHYL-D-ERYTHRITOL KINASE, CHLOROPLASTIC"/>
    <property type="match status" value="1"/>
</dbReference>
<dbReference type="Gene3D" id="3.30.230.10">
    <property type="match status" value="1"/>
</dbReference>
<evidence type="ECO:0000256" key="1">
    <source>
        <dbReference type="ARBA" id="ARBA00022679"/>
    </source>
</evidence>
<keyword evidence="2" id="KW-0547">Nucleotide-binding</keyword>
<dbReference type="GO" id="GO:0050515">
    <property type="term" value="F:4-(cytidine 5'-diphospho)-2-C-methyl-D-erythritol kinase activity"/>
    <property type="evidence" value="ECO:0007669"/>
    <property type="project" value="InterPro"/>
</dbReference>
<dbReference type="GO" id="GO:0005524">
    <property type="term" value="F:ATP binding"/>
    <property type="evidence" value="ECO:0007669"/>
    <property type="project" value="UniProtKB-KW"/>
</dbReference>
<accession>A0A6J6T9U9</accession>
<organism evidence="6">
    <name type="scientific">freshwater metagenome</name>
    <dbReference type="NCBI Taxonomy" id="449393"/>
    <lineage>
        <taxon>unclassified sequences</taxon>
        <taxon>metagenomes</taxon>
        <taxon>ecological metagenomes</taxon>
    </lineage>
</organism>
<dbReference type="SUPFAM" id="SSF55060">
    <property type="entry name" value="GHMP Kinase, C-terminal domain"/>
    <property type="match status" value="1"/>
</dbReference>
<dbReference type="AlphaFoldDB" id="A0A6J6T9U9"/>
<keyword evidence="4" id="KW-0067">ATP-binding</keyword>
<keyword evidence="1" id="KW-0808">Transferase</keyword>
<dbReference type="EMBL" id="CAEZYY010000005">
    <property type="protein sequence ID" value="CAB4743828.1"/>
    <property type="molecule type" value="Genomic_DNA"/>
</dbReference>
<dbReference type="Pfam" id="PF00288">
    <property type="entry name" value="GHMP_kinases_N"/>
    <property type="match status" value="1"/>
</dbReference>
<keyword evidence="3" id="KW-0418">Kinase</keyword>
<dbReference type="PIRSF" id="PIRSF010376">
    <property type="entry name" value="IspE"/>
    <property type="match status" value="1"/>
</dbReference>
<dbReference type="SUPFAM" id="SSF54211">
    <property type="entry name" value="Ribosomal protein S5 domain 2-like"/>
    <property type="match status" value="1"/>
</dbReference>
<protein>
    <submittedName>
        <fullName evidence="6">Unannotated protein</fullName>
    </submittedName>
</protein>
<dbReference type="EMBL" id="CAFBLR010000173">
    <property type="protein sequence ID" value="CAB4882655.1"/>
    <property type="molecule type" value="Genomic_DNA"/>
</dbReference>
<proteinExistence type="inferred from homology"/>
<evidence type="ECO:0000313" key="7">
    <source>
        <dbReference type="EMBL" id="CAB4882655.1"/>
    </source>
</evidence>
<evidence type="ECO:0000313" key="6">
    <source>
        <dbReference type="EMBL" id="CAB4743828.1"/>
    </source>
</evidence>
<dbReference type="Gene3D" id="3.30.70.890">
    <property type="entry name" value="GHMP kinase, C-terminal domain"/>
    <property type="match status" value="1"/>
</dbReference>
<evidence type="ECO:0000259" key="5">
    <source>
        <dbReference type="Pfam" id="PF00288"/>
    </source>
</evidence>
<evidence type="ECO:0000256" key="4">
    <source>
        <dbReference type="ARBA" id="ARBA00022840"/>
    </source>
</evidence>
<dbReference type="InterPro" id="IPR014721">
    <property type="entry name" value="Ribsml_uS5_D2-typ_fold_subgr"/>
</dbReference>
<reference evidence="6" key="1">
    <citation type="submission" date="2020-05" db="EMBL/GenBank/DDBJ databases">
        <authorList>
            <person name="Chiriac C."/>
            <person name="Salcher M."/>
            <person name="Ghai R."/>
            <person name="Kavagutti S V."/>
        </authorList>
    </citation>
    <scope>NUCLEOTIDE SEQUENCE</scope>
</reference>
<dbReference type="GO" id="GO:0016114">
    <property type="term" value="P:terpenoid biosynthetic process"/>
    <property type="evidence" value="ECO:0007669"/>
    <property type="project" value="InterPro"/>
</dbReference>
<sequence>MTITVVEAHAKLTLSLRITGLREDGYHLIDAEMVTLSLHDRLRIDSAGGGISVTGPYADGVPADTTNLVHRSLLLSGAEAGIHLEKNIPNGGGLGGGSADAAAVLRWAGWTDAERAATIGADVAFCLVGGRARVTGAGEQVEPLPFEERSYTLIIPPLYCPTPAVYRAWDELGGPQGGNGNDLEAAALAVVPDMEWWRDRIIDASGQSPRLAGSGSTWFLEGELPDLQAKMPAATVVVTHTVA</sequence>
<feature type="domain" description="GHMP kinase N-terminal" evidence="5">
    <location>
        <begin position="74"/>
        <end position="130"/>
    </location>
</feature>
<dbReference type="InterPro" id="IPR006204">
    <property type="entry name" value="GHMP_kinase_N_dom"/>
</dbReference>